<reference evidence="1 2" key="1">
    <citation type="journal article" date="2014" name="Genome Announc.">
        <title>Draft Genome Sequence of Streptomyces roseochromogenes subsp. oscitans DS 12.976, Producer of the Aminocoumarin Antibiotic Clorobiocin.</title>
        <authorList>
            <person name="Ruckert C."/>
            <person name="Kalinowski J."/>
            <person name="Heide L."/>
            <person name="Apel A.K."/>
        </authorList>
    </citation>
    <scope>NUCLEOTIDE SEQUENCE [LARGE SCALE GENOMIC DNA]</scope>
    <source>
        <strain evidence="1 2">DS 12.976</strain>
    </source>
</reference>
<dbReference type="PATRIC" id="fig|1352936.5.peg.6392"/>
<dbReference type="Proteomes" id="UP000017984">
    <property type="component" value="Chromosome"/>
</dbReference>
<accession>V6JXH0</accession>
<protein>
    <submittedName>
        <fullName evidence="1">Uncharacterized protein</fullName>
    </submittedName>
</protein>
<dbReference type="HOGENOM" id="CLU_2221792_0_0_11"/>
<proteinExistence type="predicted"/>
<dbReference type="RefSeq" id="WP_023550843.1">
    <property type="nucleotide sequence ID" value="NZ_CM002285.1"/>
</dbReference>
<evidence type="ECO:0000313" key="2">
    <source>
        <dbReference type="Proteomes" id="UP000017984"/>
    </source>
</evidence>
<evidence type="ECO:0000313" key="1">
    <source>
        <dbReference type="EMBL" id="EST24383.1"/>
    </source>
</evidence>
<sequence>MAATLVVAAARTASGNSGPLVVGYSPLNIEIETTAVSGTSPSMTVAVQWSVDGVNFAPVDGTPDQFAAITAAGNVLRQVSVKGPYMQIVWTITGTGPSFTFSVSAA</sequence>
<comment type="caution">
    <text evidence="1">The sequence shown here is derived from an EMBL/GenBank/DDBJ whole genome shotgun (WGS) entry which is preliminary data.</text>
</comment>
<name>V6JXH0_STRRC</name>
<gene>
    <name evidence="1" type="ORF">M878_30690</name>
</gene>
<dbReference type="AlphaFoldDB" id="V6JXH0"/>
<dbReference type="OrthoDB" id="4151701at2"/>
<dbReference type="STRING" id="1352936.M878_30690"/>
<dbReference type="EMBL" id="AWQX01000267">
    <property type="protein sequence ID" value="EST24383.1"/>
    <property type="molecule type" value="Genomic_DNA"/>
</dbReference>
<organism evidence="1 2">
    <name type="scientific">Streptomyces roseochromogenus subsp. oscitans DS 12.976</name>
    <dbReference type="NCBI Taxonomy" id="1352936"/>
    <lineage>
        <taxon>Bacteria</taxon>
        <taxon>Bacillati</taxon>
        <taxon>Actinomycetota</taxon>
        <taxon>Actinomycetes</taxon>
        <taxon>Kitasatosporales</taxon>
        <taxon>Streptomycetaceae</taxon>
        <taxon>Streptomyces</taxon>
    </lineage>
</organism>
<keyword evidence="2" id="KW-1185">Reference proteome</keyword>